<keyword evidence="3" id="KW-0472">Membrane</keyword>
<gene>
    <name evidence="6" type="ORF">ADUPG1_013321</name>
</gene>
<evidence type="ECO:0008006" key="8">
    <source>
        <dbReference type="Google" id="ProtNLM"/>
    </source>
</evidence>
<keyword evidence="3" id="KW-1133">Transmembrane helix</keyword>
<protein>
    <recommendedName>
        <fullName evidence="8">Hydroxymethylglutaryl-CoA synthase</fullName>
    </recommendedName>
</protein>
<evidence type="ECO:0000313" key="7">
    <source>
        <dbReference type="Proteomes" id="UP001057375"/>
    </source>
</evidence>
<evidence type="ECO:0000313" key="6">
    <source>
        <dbReference type="EMBL" id="GKT26323.1"/>
    </source>
</evidence>
<sequence>MSVGIHRIEVVLPKFKVDNRQLEKAFEFAEGYITIGLGQKSMSAPDADEDCYSLALTATKKLLDNIKIDKTKIKKLVVGTESQIDRAKPISTFLLPLFSSSSDYSEIKSSPVTFSSSDDSSLHFIECHDSVAACYGGSCALFECCDWCRLPEHSDEYAVVVAVDTAVYDNKNYISSGGCGAVAMLIGSDAPLSLLPSRVSICEHMYDFYKPCPSSPFPLVESRLSVECYMKACLMCYIELQKKQRSGSGSGSGDERIIHSSKTVKDFSLSLFHTPFSKMVQRAHALLVKLDSLPSSSSSLSSSSLSSSVMKEWVTSKDIVRASVKEVKKDLVLIDKLNAALALSSMVGNTYSAAIFLSLASGIATQLLSSLSDEDKEEDSHDPKLEHLSAKIGNEILVFSYGSGFTASMYVIRQSHTDISGVVDRGVLKYPLEQEEMTAEDYRDNVTKERIQCEEEDYVPIPRKRVSGRYVLSAISTVLKDISIADPDTPGKIYPLTPRGVKKFRKKADVEPEIVKPIPPPSGDIHQSEEEKKSCCFPCYSDPNTSTHQSSSSPRASFSLFLFGLFFMFSIYLLFPCGLSLAYSHIPKWLAIVAIVVFLLGVCVTLTFMDNLVEHKVSFFLIPIQLAIG</sequence>
<dbReference type="PANTHER" id="PTHR43323">
    <property type="entry name" value="3-HYDROXY-3-METHYLGLUTARYL COENZYME A SYNTHASE"/>
    <property type="match status" value="1"/>
</dbReference>
<accession>A0ABQ5K2I4</accession>
<evidence type="ECO:0000259" key="4">
    <source>
        <dbReference type="Pfam" id="PF01154"/>
    </source>
</evidence>
<dbReference type="Proteomes" id="UP001057375">
    <property type="component" value="Unassembled WGS sequence"/>
</dbReference>
<evidence type="ECO:0000256" key="3">
    <source>
        <dbReference type="SAM" id="Phobius"/>
    </source>
</evidence>
<dbReference type="InterPro" id="IPR013746">
    <property type="entry name" value="HMG_CoA_synt_C_dom"/>
</dbReference>
<evidence type="ECO:0000259" key="5">
    <source>
        <dbReference type="Pfam" id="PF08540"/>
    </source>
</evidence>
<dbReference type="SUPFAM" id="SSF53901">
    <property type="entry name" value="Thiolase-like"/>
    <property type="match status" value="2"/>
</dbReference>
<dbReference type="CDD" id="cd00827">
    <property type="entry name" value="init_cond_enzymes"/>
    <property type="match status" value="1"/>
</dbReference>
<name>A0ABQ5K2I4_9EUKA</name>
<proteinExistence type="inferred from homology"/>
<organism evidence="6 7">
    <name type="scientific">Aduncisulcus paluster</name>
    <dbReference type="NCBI Taxonomy" id="2918883"/>
    <lineage>
        <taxon>Eukaryota</taxon>
        <taxon>Metamonada</taxon>
        <taxon>Carpediemonas-like organisms</taxon>
        <taxon>Aduncisulcus</taxon>
    </lineage>
</organism>
<feature type="domain" description="Hydroxymethylglutaryl-coenzyme A synthase N-terminal" evidence="4">
    <location>
        <begin position="2"/>
        <end position="191"/>
    </location>
</feature>
<keyword evidence="3" id="KW-0812">Transmembrane</keyword>
<feature type="transmembrane region" description="Helical" evidence="3">
    <location>
        <begin position="558"/>
        <end position="582"/>
    </location>
</feature>
<keyword evidence="7" id="KW-1185">Reference proteome</keyword>
<keyword evidence="2" id="KW-0808">Transferase</keyword>
<reference evidence="6" key="1">
    <citation type="submission" date="2022-03" db="EMBL/GenBank/DDBJ databases">
        <title>Draft genome sequence of Aduncisulcus paluster, a free-living microaerophilic Fornicata.</title>
        <authorList>
            <person name="Yuyama I."/>
            <person name="Kume K."/>
            <person name="Tamura T."/>
            <person name="Inagaki Y."/>
            <person name="Hashimoto T."/>
        </authorList>
    </citation>
    <scope>NUCLEOTIDE SEQUENCE</scope>
    <source>
        <strain evidence="6">NY0171</strain>
    </source>
</reference>
<feature type="transmembrane region" description="Helical" evidence="3">
    <location>
        <begin position="589"/>
        <end position="609"/>
    </location>
</feature>
<dbReference type="InterPro" id="IPR016039">
    <property type="entry name" value="Thiolase-like"/>
</dbReference>
<comment type="similarity">
    <text evidence="1">Belongs to the thiolase-like superfamily. HMG-CoA synthase family.</text>
</comment>
<dbReference type="PANTHER" id="PTHR43323:SF2">
    <property type="entry name" value="HYDROXYMETHYLGLUTARYL-COA SYNTHASE"/>
    <property type="match status" value="1"/>
</dbReference>
<evidence type="ECO:0000256" key="2">
    <source>
        <dbReference type="ARBA" id="ARBA00022679"/>
    </source>
</evidence>
<comment type="caution">
    <text evidence="6">The sequence shown here is derived from an EMBL/GenBank/DDBJ whole genome shotgun (WGS) entry which is preliminary data.</text>
</comment>
<dbReference type="EMBL" id="BQXS01012647">
    <property type="protein sequence ID" value="GKT26323.1"/>
    <property type="molecule type" value="Genomic_DNA"/>
</dbReference>
<dbReference type="Gene3D" id="3.40.47.10">
    <property type="match status" value="1"/>
</dbReference>
<dbReference type="Pfam" id="PF08540">
    <property type="entry name" value="HMG_CoA_synt_C"/>
    <property type="match status" value="1"/>
</dbReference>
<evidence type="ECO:0000256" key="1">
    <source>
        <dbReference type="ARBA" id="ARBA00007061"/>
    </source>
</evidence>
<dbReference type="InterPro" id="IPR013528">
    <property type="entry name" value="HMG_CoA_synth_N"/>
</dbReference>
<dbReference type="Pfam" id="PF01154">
    <property type="entry name" value="HMG_CoA_synt_N"/>
    <property type="match status" value="1"/>
</dbReference>
<feature type="domain" description="Hydroxymethylglutaryl-coenzyme A synthase C-terminal" evidence="5">
    <location>
        <begin position="199"/>
        <end position="461"/>
    </location>
</feature>